<dbReference type="InterPro" id="IPR036397">
    <property type="entry name" value="RNaseH_sf"/>
</dbReference>
<dbReference type="Proteomes" id="UP000605986">
    <property type="component" value="Unassembled WGS sequence"/>
</dbReference>
<comment type="caution">
    <text evidence="2">The sequence shown here is derived from an EMBL/GenBank/DDBJ whole genome shotgun (WGS) entry which is preliminary data.</text>
</comment>
<dbReference type="AlphaFoldDB" id="A0A8H4KSW5"/>
<organism evidence="2 3">
    <name type="scientific">Fusarium austroafricanum</name>
    <dbReference type="NCBI Taxonomy" id="2364996"/>
    <lineage>
        <taxon>Eukaryota</taxon>
        <taxon>Fungi</taxon>
        <taxon>Dikarya</taxon>
        <taxon>Ascomycota</taxon>
        <taxon>Pezizomycotina</taxon>
        <taxon>Sordariomycetes</taxon>
        <taxon>Hypocreomycetidae</taxon>
        <taxon>Hypocreales</taxon>
        <taxon>Nectriaceae</taxon>
        <taxon>Fusarium</taxon>
        <taxon>Fusarium concolor species complex</taxon>
    </lineage>
</organism>
<evidence type="ECO:0000313" key="2">
    <source>
        <dbReference type="EMBL" id="KAF4455134.1"/>
    </source>
</evidence>
<dbReference type="PROSITE" id="PS50879">
    <property type="entry name" value="RNASE_H_1"/>
    <property type="match status" value="1"/>
</dbReference>
<gene>
    <name evidence="2" type="ORF">F53441_2454</name>
</gene>
<reference evidence="2" key="1">
    <citation type="submission" date="2020-01" db="EMBL/GenBank/DDBJ databases">
        <title>Identification and distribution of gene clusters putatively required for synthesis of sphingolipid metabolism inhibitors in phylogenetically diverse species of the filamentous fungus Fusarium.</title>
        <authorList>
            <person name="Kim H.-S."/>
            <person name="Busman M."/>
            <person name="Brown D.W."/>
            <person name="Divon H."/>
            <person name="Uhlig S."/>
            <person name="Proctor R.H."/>
        </authorList>
    </citation>
    <scope>NUCLEOTIDE SEQUENCE</scope>
    <source>
        <strain evidence="2">NRRL 53441</strain>
    </source>
</reference>
<dbReference type="GO" id="GO:0003676">
    <property type="term" value="F:nucleic acid binding"/>
    <property type="evidence" value="ECO:0007669"/>
    <property type="project" value="InterPro"/>
</dbReference>
<evidence type="ECO:0000259" key="1">
    <source>
        <dbReference type="PROSITE" id="PS50879"/>
    </source>
</evidence>
<keyword evidence="3" id="KW-1185">Reference proteome</keyword>
<accession>A0A8H4KSW5</accession>
<evidence type="ECO:0000313" key="3">
    <source>
        <dbReference type="Proteomes" id="UP000605986"/>
    </source>
</evidence>
<dbReference type="InterPro" id="IPR002156">
    <property type="entry name" value="RNaseH_domain"/>
</dbReference>
<dbReference type="GO" id="GO:0004523">
    <property type="term" value="F:RNA-DNA hybrid ribonuclease activity"/>
    <property type="evidence" value="ECO:0007669"/>
    <property type="project" value="InterPro"/>
</dbReference>
<dbReference type="EMBL" id="JAADJG010000104">
    <property type="protein sequence ID" value="KAF4455134.1"/>
    <property type="molecule type" value="Genomic_DNA"/>
</dbReference>
<dbReference type="OrthoDB" id="3548481at2759"/>
<dbReference type="SUPFAM" id="SSF53098">
    <property type="entry name" value="Ribonuclease H-like"/>
    <property type="match status" value="1"/>
</dbReference>
<sequence length="205" mass="22908">MEARKTLTHINSRPFPSTVIRLPEGQSKHLPTNICEDKRRDALVPWTDRSISNVVDGGGAVVVANDQSGERVWEEFGWQVQEHNSHIGDIELMAIAGALEAAIRNVRKQSDAGIRSVTIFSDSIEAISRYSNIRYFPKSCIDSLVRQRAQELVELCIRLSLIWVRSHGGVERNHRAHSVAKNVATIPRSVDGIVDFGFHHESPVP</sequence>
<dbReference type="InterPro" id="IPR012337">
    <property type="entry name" value="RNaseH-like_sf"/>
</dbReference>
<proteinExistence type="predicted"/>
<feature type="domain" description="RNase H type-1" evidence="1">
    <location>
        <begin position="39"/>
        <end position="185"/>
    </location>
</feature>
<protein>
    <recommendedName>
        <fullName evidence="1">RNase H type-1 domain-containing protein</fullName>
    </recommendedName>
</protein>
<name>A0A8H4KSW5_9HYPO</name>
<dbReference type="Gene3D" id="3.30.420.10">
    <property type="entry name" value="Ribonuclease H-like superfamily/Ribonuclease H"/>
    <property type="match status" value="1"/>
</dbReference>